<evidence type="ECO:0000256" key="1">
    <source>
        <dbReference type="ARBA" id="ARBA00038454"/>
    </source>
</evidence>
<keyword evidence="4" id="KW-1185">Reference proteome</keyword>
<dbReference type="InterPro" id="IPR003018">
    <property type="entry name" value="GAF"/>
</dbReference>
<dbReference type="FunFam" id="3.30.450.40:FF:000008">
    <property type="entry name" value="GAF domain-containing proteins"/>
    <property type="match status" value="1"/>
</dbReference>
<dbReference type="GO" id="GO:0005829">
    <property type="term" value="C:cytosol"/>
    <property type="evidence" value="ECO:0007669"/>
    <property type="project" value="TreeGrafter"/>
</dbReference>
<dbReference type="Gene3D" id="3.30.450.40">
    <property type="match status" value="1"/>
</dbReference>
<evidence type="ECO:0000313" key="3">
    <source>
        <dbReference type="EMBL" id="SAM03664.1"/>
    </source>
</evidence>
<dbReference type="AlphaFoldDB" id="A0A163JUV1"/>
<accession>A0A163JUV1</accession>
<dbReference type="EMBL" id="LT554228">
    <property type="protein sequence ID" value="SAM03664.1"/>
    <property type="molecule type" value="Genomic_DNA"/>
</dbReference>
<comment type="similarity">
    <text evidence="1">Belongs to the free Met sulfoxide reductase family.</text>
</comment>
<dbReference type="InterPro" id="IPR051330">
    <property type="entry name" value="Phosphatase_reg/MetRdx"/>
</dbReference>
<proteinExistence type="inferred from homology"/>
<name>A0A163JUV1_ABSGL</name>
<sequence>MKDIGTNTNPQLPKSEFYKDLAEQINAITEDQSYWVTNLSNASAVIFHELNSLAHFQEKPINWAGFYITDPTNDQRLILGPFQGKVACTEIPFGKGVCGAAASTMQTQLVRDVHEFPGHIACDSASNSEVVVPLVVNGKLVGVLDIDCQEKEGFDEDDQHGLEAVAKIIINNCVWTN</sequence>
<dbReference type="GO" id="GO:0033745">
    <property type="term" value="F:L-methionine-(R)-S-oxide reductase activity"/>
    <property type="evidence" value="ECO:0007669"/>
    <property type="project" value="TreeGrafter"/>
</dbReference>
<dbReference type="InParanoid" id="A0A163JUV1"/>
<organism evidence="3">
    <name type="scientific">Absidia glauca</name>
    <name type="common">Pin mould</name>
    <dbReference type="NCBI Taxonomy" id="4829"/>
    <lineage>
        <taxon>Eukaryota</taxon>
        <taxon>Fungi</taxon>
        <taxon>Fungi incertae sedis</taxon>
        <taxon>Mucoromycota</taxon>
        <taxon>Mucoromycotina</taxon>
        <taxon>Mucoromycetes</taxon>
        <taxon>Mucorales</taxon>
        <taxon>Cunninghamellaceae</taxon>
        <taxon>Absidia</taxon>
    </lineage>
</organism>
<dbReference type="InterPro" id="IPR000614">
    <property type="entry name" value="FRMsr_CS"/>
</dbReference>
<evidence type="ECO:0000259" key="2">
    <source>
        <dbReference type="SMART" id="SM00065"/>
    </source>
</evidence>
<dbReference type="Proteomes" id="UP000078561">
    <property type="component" value="Unassembled WGS sequence"/>
</dbReference>
<dbReference type="SUPFAM" id="SSF55781">
    <property type="entry name" value="GAF domain-like"/>
    <property type="match status" value="1"/>
</dbReference>
<dbReference type="OMA" id="FQGPIAC"/>
<dbReference type="PANTHER" id="PTHR21021:SF15">
    <property type="entry name" value="FREE METHIONINE-R-SULFOXIDE REDUCTASE"/>
    <property type="match status" value="1"/>
</dbReference>
<reference evidence="3" key="1">
    <citation type="submission" date="2016-04" db="EMBL/GenBank/DDBJ databases">
        <authorList>
            <person name="Evans L.H."/>
            <person name="Alamgir A."/>
            <person name="Owens N."/>
            <person name="Weber N.D."/>
            <person name="Virtaneva K."/>
            <person name="Barbian K."/>
            <person name="Babar A."/>
            <person name="Rosenke K."/>
        </authorList>
    </citation>
    <scope>NUCLEOTIDE SEQUENCE [LARGE SCALE GENOMIC DNA]</scope>
    <source>
        <strain evidence="3">CBS 101.48</strain>
    </source>
</reference>
<dbReference type="PROSITE" id="PS01320">
    <property type="entry name" value="UPF0067"/>
    <property type="match status" value="1"/>
</dbReference>
<gene>
    <name evidence="3" type="primary">ABSGL_09507.1 scaffold 11342</name>
</gene>
<dbReference type="SMART" id="SM00065">
    <property type="entry name" value="GAF"/>
    <property type="match status" value="1"/>
</dbReference>
<dbReference type="InterPro" id="IPR029016">
    <property type="entry name" value="GAF-like_dom_sf"/>
</dbReference>
<dbReference type="Pfam" id="PF13185">
    <property type="entry name" value="GAF_2"/>
    <property type="match status" value="1"/>
</dbReference>
<feature type="domain" description="GAF" evidence="2">
    <location>
        <begin position="20"/>
        <end position="172"/>
    </location>
</feature>
<dbReference type="PANTHER" id="PTHR21021">
    <property type="entry name" value="GAF/PUTATIVE CYTOSKELETAL PROTEIN"/>
    <property type="match status" value="1"/>
</dbReference>
<protein>
    <recommendedName>
        <fullName evidence="2">GAF domain-containing protein</fullName>
    </recommendedName>
</protein>
<evidence type="ECO:0000313" key="4">
    <source>
        <dbReference type="Proteomes" id="UP000078561"/>
    </source>
</evidence>
<dbReference type="STRING" id="4829.A0A163JUV1"/>
<dbReference type="OrthoDB" id="15735at2759"/>